<evidence type="ECO:0000313" key="6">
    <source>
        <dbReference type="EMBL" id="TDW77956.1"/>
    </source>
</evidence>
<dbReference type="PANTHER" id="PTHR30349">
    <property type="entry name" value="PHAGE INTEGRASE-RELATED"/>
    <property type="match status" value="1"/>
</dbReference>
<dbReference type="InterPro" id="IPR002104">
    <property type="entry name" value="Integrase_catalytic"/>
</dbReference>
<feature type="region of interest" description="Disordered" evidence="4">
    <location>
        <begin position="1"/>
        <end position="24"/>
    </location>
</feature>
<evidence type="ECO:0000313" key="7">
    <source>
        <dbReference type="Proteomes" id="UP000295146"/>
    </source>
</evidence>
<dbReference type="InterPro" id="IPR013762">
    <property type="entry name" value="Integrase-like_cat_sf"/>
</dbReference>
<evidence type="ECO:0000259" key="5">
    <source>
        <dbReference type="PROSITE" id="PS51898"/>
    </source>
</evidence>
<evidence type="ECO:0000256" key="2">
    <source>
        <dbReference type="ARBA" id="ARBA00023125"/>
    </source>
</evidence>
<dbReference type="InterPro" id="IPR050090">
    <property type="entry name" value="Tyrosine_recombinase_XerCD"/>
</dbReference>
<feature type="region of interest" description="Disordered" evidence="4">
    <location>
        <begin position="412"/>
        <end position="437"/>
    </location>
</feature>
<keyword evidence="7" id="KW-1185">Reference proteome</keyword>
<dbReference type="CDD" id="cd01189">
    <property type="entry name" value="INT_ICEBs1_C_like"/>
    <property type="match status" value="1"/>
</dbReference>
<comment type="similarity">
    <text evidence="1">Belongs to the 'phage' integrase family.</text>
</comment>
<dbReference type="GO" id="GO:0015074">
    <property type="term" value="P:DNA integration"/>
    <property type="evidence" value="ECO:0007669"/>
    <property type="project" value="InterPro"/>
</dbReference>
<feature type="domain" description="Tyr recombinase" evidence="5">
    <location>
        <begin position="182"/>
        <end position="403"/>
    </location>
</feature>
<dbReference type="InterPro" id="IPR010998">
    <property type="entry name" value="Integrase_recombinase_N"/>
</dbReference>
<dbReference type="AlphaFoldDB" id="A0A4R8CP74"/>
<dbReference type="Pfam" id="PF00589">
    <property type="entry name" value="Phage_integrase"/>
    <property type="match status" value="1"/>
</dbReference>
<dbReference type="InterPro" id="IPR011010">
    <property type="entry name" value="DNA_brk_join_enz"/>
</dbReference>
<dbReference type="EMBL" id="SODP01000001">
    <property type="protein sequence ID" value="TDW77956.1"/>
    <property type="molecule type" value="Genomic_DNA"/>
</dbReference>
<protein>
    <submittedName>
        <fullName evidence="6">Site-specific recombinase XerD</fullName>
    </submittedName>
</protein>
<name>A0A4R8CP74_9ACTN</name>
<dbReference type="PANTHER" id="PTHR30349:SF64">
    <property type="entry name" value="PROPHAGE INTEGRASE INTD-RELATED"/>
    <property type="match status" value="1"/>
</dbReference>
<dbReference type="GO" id="GO:0003677">
    <property type="term" value="F:DNA binding"/>
    <property type="evidence" value="ECO:0007669"/>
    <property type="project" value="UniProtKB-KW"/>
</dbReference>
<proteinExistence type="inferred from homology"/>
<keyword evidence="2" id="KW-0238">DNA-binding</keyword>
<keyword evidence="3" id="KW-0233">DNA recombination</keyword>
<evidence type="ECO:0000256" key="3">
    <source>
        <dbReference type="ARBA" id="ARBA00023172"/>
    </source>
</evidence>
<reference evidence="6 7" key="1">
    <citation type="submission" date="2019-03" db="EMBL/GenBank/DDBJ databases">
        <title>Genomic Encyclopedia of Type Strains, Phase III (KMG-III): the genomes of soil and plant-associated and newly described type strains.</title>
        <authorList>
            <person name="Whitman W."/>
        </authorList>
    </citation>
    <scope>NUCLEOTIDE SEQUENCE [LARGE SCALE GENOMIC DNA]</scope>
    <source>
        <strain evidence="6 7">VKM Ac-2573</strain>
    </source>
</reference>
<organism evidence="6 7">
    <name type="scientific">Kribbella pratensis</name>
    <dbReference type="NCBI Taxonomy" id="2512112"/>
    <lineage>
        <taxon>Bacteria</taxon>
        <taxon>Bacillati</taxon>
        <taxon>Actinomycetota</taxon>
        <taxon>Actinomycetes</taxon>
        <taxon>Propionibacteriales</taxon>
        <taxon>Kribbellaceae</taxon>
        <taxon>Kribbella</taxon>
    </lineage>
</organism>
<dbReference type="SUPFAM" id="SSF56349">
    <property type="entry name" value="DNA breaking-rejoining enzymes"/>
    <property type="match status" value="1"/>
</dbReference>
<comment type="caution">
    <text evidence="6">The sequence shown here is derived from an EMBL/GenBank/DDBJ whole genome shotgun (WGS) entry which is preliminary data.</text>
</comment>
<dbReference type="Proteomes" id="UP000295146">
    <property type="component" value="Unassembled WGS sequence"/>
</dbReference>
<gene>
    <name evidence="6" type="ORF">EV653_3145</name>
</gene>
<evidence type="ECO:0000256" key="1">
    <source>
        <dbReference type="ARBA" id="ARBA00008857"/>
    </source>
</evidence>
<dbReference type="Gene3D" id="1.10.150.130">
    <property type="match status" value="1"/>
</dbReference>
<dbReference type="Gene3D" id="1.10.443.10">
    <property type="entry name" value="Intergrase catalytic core"/>
    <property type="match status" value="1"/>
</dbReference>
<sequence length="437" mass="49835">MAFAKDKWTRAVTQPDGEVTRERDEKRWGKGKRWLGVWIDPRGKERSRAFETKTQALRYANAMETDRDRGDYLDPNAGKVRLEEIWPRWMKSRTVDPASEILYESKWRLHVEPVFGRRMVKSILPSEVAVWLTDIIGAYGPSTARSAFLVLNGCLELAVADELIKRNPGQSKIVKKPCRRFSKVVAWSDETIDGLVEAHPEQYRLIPTIGSAAGLRQGELFGLSADDFDFDEQVIMVRRQIKRLGKEYVFALPKNDKERFVPMSAVLAEMVKEHLERFGTTTISLPWERLDGEIQDHALLFTWLDGREIRAGLYNLVIWKPALVTAGVIPPPAKDSRSRVRFKSDGTAGMHALRHYFASITLADGVNIKELSEYLGHYDPGFTLQMYTHMLPSSYDRARQAVDRRLERLARRLTDQSRTRAATGPDPEDLDPGPGLL</sequence>
<evidence type="ECO:0000256" key="4">
    <source>
        <dbReference type="SAM" id="MobiDB-lite"/>
    </source>
</evidence>
<dbReference type="GO" id="GO:0006310">
    <property type="term" value="P:DNA recombination"/>
    <property type="evidence" value="ECO:0007669"/>
    <property type="project" value="UniProtKB-KW"/>
</dbReference>
<dbReference type="PROSITE" id="PS51898">
    <property type="entry name" value="TYR_RECOMBINASE"/>
    <property type="match status" value="1"/>
</dbReference>
<accession>A0A4R8CP74</accession>